<dbReference type="EMBL" id="CAJPIN010001896">
    <property type="protein sequence ID" value="CAG2054933.1"/>
    <property type="molecule type" value="Genomic_DNA"/>
</dbReference>
<accession>A0ABN7NP41</accession>
<evidence type="ECO:0000313" key="7">
    <source>
        <dbReference type="EMBL" id="CAG2054933.1"/>
    </source>
</evidence>
<evidence type="ECO:0000259" key="6">
    <source>
        <dbReference type="Pfam" id="PF09073"/>
    </source>
</evidence>
<keyword evidence="8" id="KW-1185">Reference proteome</keyword>
<dbReference type="InterPro" id="IPR037393">
    <property type="entry name" value="Bud22/SRFB1"/>
</dbReference>
<comment type="caution">
    <text evidence="7">The sequence shown here is derived from an EMBL/GenBank/DDBJ whole genome shotgun (WGS) entry which is preliminary data.</text>
</comment>
<organism evidence="7 8">
    <name type="scientific">Timema podura</name>
    <name type="common">Walking stick</name>
    <dbReference type="NCBI Taxonomy" id="61482"/>
    <lineage>
        <taxon>Eukaryota</taxon>
        <taxon>Metazoa</taxon>
        <taxon>Ecdysozoa</taxon>
        <taxon>Arthropoda</taxon>
        <taxon>Hexapoda</taxon>
        <taxon>Insecta</taxon>
        <taxon>Pterygota</taxon>
        <taxon>Neoptera</taxon>
        <taxon>Polyneoptera</taxon>
        <taxon>Phasmatodea</taxon>
        <taxon>Timematodea</taxon>
        <taxon>Timematoidea</taxon>
        <taxon>Timematidae</taxon>
        <taxon>Timema</taxon>
    </lineage>
</organism>
<dbReference type="Proteomes" id="UP001153148">
    <property type="component" value="Unassembled WGS sequence"/>
</dbReference>
<proteinExistence type="predicted"/>
<keyword evidence="2" id="KW-0175">Coiled coil</keyword>
<evidence type="ECO:0000256" key="3">
    <source>
        <dbReference type="ARBA" id="ARBA00025646"/>
    </source>
</evidence>
<sequence length="460" mass="52834">QIVLMRKDVRRVKVLVVRKLIRNAEALRKRKGNEDQTQKCQRKATRLVDEVMILKKLKDDEISRFALLGKEIEEPDNSEKLKDDEISRFALLGKEIEEPDNSEIEAELRGHVLSRLAAHPVMTSRVQRFRDSFPGWAITLPVLLKTLGANQKKKKSKNTDGVKTKNKANLNKNKKSTPYTQSSSVLSLSEDETCVEKQNILKPVIKNNVSISEIGSDSGEMTKNGLAGEKKKVKVVNERTKVEVCKFSDNSQENDGSIYPIYRQKAVKRETKVCKLPDMSKENAISIDPIYKQKTVKREAEVRNSIDPICKQKNVNREAEVRKFSDMLQENASSIDPICKQESLKRQSDPFFAIDGEEESIERVRIEENRKKREIIAKRESNEPNRKQRRLQQGISQVPKNKAQRFQKTTVKKKTLPETNVTIPVEEASMHPSWEAKRRLKEQQTLSVPFQGKKITFDDD</sequence>
<evidence type="ECO:0000256" key="5">
    <source>
        <dbReference type="SAM" id="MobiDB-lite"/>
    </source>
</evidence>
<evidence type="ECO:0000313" key="8">
    <source>
        <dbReference type="Proteomes" id="UP001153148"/>
    </source>
</evidence>
<feature type="region of interest" description="Disordered" evidence="5">
    <location>
        <begin position="378"/>
        <end position="399"/>
    </location>
</feature>
<dbReference type="Pfam" id="PF09073">
    <property type="entry name" value="BUD22"/>
    <property type="match status" value="1"/>
</dbReference>
<evidence type="ECO:0000256" key="1">
    <source>
        <dbReference type="ARBA" id="ARBA00013459"/>
    </source>
</evidence>
<protein>
    <recommendedName>
        <fullName evidence="1">Serum response factor-binding protein 1</fullName>
    </recommendedName>
    <alternativeName>
        <fullName evidence="4">SRF-dependent transcription regulation-associated protein</fullName>
    </alternativeName>
</protein>
<comment type="function">
    <text evidence="3">May be involved in regulating transcriptional activation of cardiac genes during the aging process. May play a role in biosynthesis and/or processing of SLC2A4 in adipose cells.</text>
</comment>
<dbReference type="PANTHER" id="PTHR23325:SF1">
    <property type="entry name" value="SERUM RESPONSE FACTOR-BINDING PROTEIN 1"/>
    <property type="match status" value="1"/>
</dbReference>
<dbReference type="InterPro" id="IPR015158">
    <property type="entry name" value="Bud22_dom"/>
</dbReference>
<evidence type="ECO:0000256" key="4">
    <source>
        <dbReference type="ARBA" id="ARBA00033254"/>
    </source>
</evidence>
<gene>
    <name evidence="7" type="ORF">TPAB3V08_LOCUS1949</name>
</gene>
<feature type="domain" description="Bud22" evidence="6">
    <location>
        <begin position="370"/>
        <end position="458"/>
    </location>
</feature>
<name>A0ABN7NP41_TIMPD</name>
<feature type="non-terminal residue" evidence="7">
    <location>
        <position position="1"/>
    </location>
</feature>
<feature type="region of interest" description="Disordered" evidence="5">
    <location>
        <begin position="150"/>
        <end position="183"/>
    </location>
</feature>
<evidence type="ECO:0000256" key="2">
    <source>
        <dbReference type="ARBA" id="ARBA00023054"/>
    </source>
</evidence>
<reference evidence="7" key="1">
    <citation type="submission" date="2021-03" db="EMBL/GenBank/DDBJ databases">
        <authorList>
            <person name="Tran Van P."/>
        </authorList>
    </citation>
    <scope>NUCLEOTIDE SEQUENCE</scope>
</reference>
<dbReference type="PANTHER" id="PTHR23325">
    <property type="entry name" value="SERUM RESPONSE FACTOR-BINDING"/>
    <property type="match status" value="1"/>
</dbReference>